<comment type="caution">
    <text evidence="6">The sequence shown here is derived from an EMBL/GenBank/DDBJ whole genome shotgun (WGS) entry which is preliminary data.</text>
</comment>
<reference evidence="6 7" key="1">
    <citation type="submission" date="2019-12" db="EMBL/GenBank/DDBJ databases">
        <title>Rhizobium genotypes associated with high levels of biological nitrogen fixation by grain legumes in a temperate-maritime cropping system.</title>
        <authorList>
            <person name="Maluk M."/>
            <person name="Francesc Ferrando Molina F."/>
            <person name="Lopez Del Egido L."/>
            <person name="Lafos M."/>
            <person name="Langarica-Fuentes A."/>
            <person name="Gebre Yohannes G."/>
            <person name="Young M.W."/>
            <person name="Martin P."/>
            <person name="Gantlett R."/>
            <person name="Kenicer G."/>
            <person name="Hawes C."/>
            <person name="Begg G.S."/>
            <person name="Quilliam R.S."/>
            <person name="Squire G.R."/>
            <person name="Poole P.S."/>
            <person name="Young P.W."/>
            <person name="Iannetta P.M."/>
            <person name="James E.K."/>
        </authorList>
    </citation>
    <scope>NUCLEOTIDE SEQUENCE [LARGE SCALE GENOMIC DNA]</scope>
    <source>
        <strain evidence="6 7">JHI1118</strain>
    </source>
</reference>
<dbReference type="PROSITE" id="PS50931">
    <property type="entry name" value="HTH_LYSR"/>
    <property type="match status" value="1"/>
</dbReference>
<dbReference type="GO" id="GO:0003677">
    <property type="term" value="F:DNA binding"/>
    <property type="evidence" value="ECO:0007669"/>
    <property type="project" value="UniProtKB-KW"/>
</dbReference>
<organism evidence="6 7">
    <name type="scientific">Rhizobium lusitanum</name>
    <dbReference type="NCBI Taxonomy" id="293958"/>
    <lineage>
        <taxon>Bacteria</taxon>
        <taxon>Pseudomonadati</taxon>
        <taxon>Pseudomonadota</taxon>
        <taxon>Alphaproteobacteria</taxon>
        <taxon>Hyphomicrobiales</taxon>
        <taxon>Rhizobiaceae</taxon>
        <taxon>Rhizobium/Agrobacterium group</taxon>
        <taxon>Rhizobium</taxon>
    </lineage>
</organism>
<dbReference type="Pfam" id="PF03466">
    <property type="entry name" value="LysR_substrate"/>
    <property type="match status" value="1"/>
</dbReference>
<dbReference type="Gene3D" id="1.10.10.10">
    <property type="entry name" value="Winged helix-like DNA-binding domain superfamily/Winged helix DNA-binding domain"/>
    <property type="match status" value="1"/>
</dbReference>
<keyword evidence="2" id="KW-0805">Transcription regulation</keyword>
<dbReference type="PANTHER" id="PTHR30346:SF29">
    <property type="entry name" value="LYSR SUBSTRATE-BINDING"/>
    <property type="match status" value="1"/>
</dbReference>
<dbReference type="EMBL" id="WUEY01000020">
    <property type="protein sequence ID" value="NEI73677.1"/>
    <property type="molecule type" value="Genomic_DNA"/>
</dbReference>
<evidence type="ECO:0000259" key="5">
    <source>
        <dbReference type="PROSITE" id="PS50931"/>
    </source>
</evidence>
<evidence type="ECO:0000256" key="1">
    <source>
        <dbReference type="ARBA" id="ARBA00009437"/>
    </source>
</evidence>
<dbReference type="SUPFAM" id="SSF46785">
    <property type="entry name" value="Winged helix' DNA-binding domain"/>
    <property type="match status" value="1"/>
</dbReference>
<accession>A0A6L9UHS8</accession>
<keyword evidence="4" id="KW-0804">Transcription</keyword>
<evidence type="ECO:0000256" key="4">
    <source>
        <dbReference type="ARBA" id="ARBA00023163"/>
    </source>
</evidence>
<sequence>MKLNSENLNINLRHLRSLHAVARHGTFNRAAAELGVVPSALTETIRQLEEAIGAPLFDRNVRPIALTPLGRHMLAETSLPLEGLDFALARVRNHADMETGSLTVGAAPSAISGLVGPALKNFRAAYPNVRCYLRDDIGERLAKLVIDGSLDIAVAGNAIETPDLRQTTLARDRFGLACSAGHRLAVQRSLHLSALDPDEIISLDTETGTQQLLSACADVPASLRIGHLQAHSTVAQLCMIRAGLGVALLPENAVGLFGDPVIRFIPLEDLDLWRSLYLLEPARRPQSHIAEAFKRALIASLQGSAGQL</sequence>
<evidence type="ECO:0000313" key="7">
    <source>
        <dbReference type="Proteomes" id="UP000483035"/>
    </source>
</evidence>
<dbReference type="Pfam" id="PF00126">
    <property type="entry name" value="HTH_1"/>
    <property type="match status" value="1"/>
</dbReference>
<dbReference type="SUPFAM" id="SSF53850">
    <property type="entry name" value="Periplasmic binding protein-like II"/>
    <property type="match status" value="1"/>
</dbReference>
<dbReference type="RefSeq" id="WP_163992221.1">
    <property type="nucleotide sequence ID" value="NZ_WUEY01000020.1"/>
</dbReference>
<name>A0A6L9UHS8_9HYPH</name>
<protein>
    <submittedName>
        <fullName evidence="6">LysR family transcriptional regulator</fullName>
    </submittedName>
</protein>
<comment type="similarity">
    <text evidence="1">Belongs to the LysR transcriptional regulatory family.</text>
</comment>
<keyword evidence="3" id="KW-0238">DNA-binding</keyword>
<dbReference type="GO" id="GO:0003700">
    <property type="term" value="F:DNA-binding transcription factor activity"/>
    <property type="evidence" value="ECO:0007669"/>
    <property type="project" value="InterPro"/>
</dbReference>
<dbReference type="InterPro" id="IPR036388">
    <property type="entry name" value="WH-like_DNA-bd_sf"/>
</dbReference>
<dbReference type="Proteomes" id="UP000483035">
    <property type="component" value="Unassembled WGS sequence"/>
</dbReference>
<gene>
    <name evidence="6" type="ORF">GR212_29420</name>
</gene>
<proteinExistence type="inferred from homology"/>
<dbReference type="InterPro" id="IPR036390">
    <property type="entry name" value="WH_DNA-bd_sf"/>
</dbReference>
<evidence type="ECO:0000256" key="2">
    <source>
        <dbReference type="ARBA" id="ARBA00023015"/>
    </source>
</evidence>
<dbReference type="Gene3D" id="3.40.190.290">
    <property type="match status" value="1"/>
</dbReference>
<dbReference type="InterPro" id="IPR000847">
    <property type="entry name" value="LysR_HTH_N"/>
</dbReference>
<evidence type="ECO:0000313" key="6">
    <source>
        <dbReference type="EMBL" id="NEI73677.1"/>
    </source>
</evidence>
<dbReference type="GO" id="GO:0032993">
    <property type="term" value="C:protein-DNA complex"/>
    <property type="evidence" value="ECO:0007669"/>
    <property type="project" value="TreeGrafter"/>
</dbReference>
<evidence type="ECO:0000256" key="3">
    <source>
        <dbReference type="ARBA" id="ARBA00023125"/>
    </source>
</evidence>
<dbReference type="AlphaFoldDB" id="A0A6L9UHS8"/>
<dbReference type="InterPro" id="IPR005119">
    <property type="entry name" value="LysR_subst-bd"/>
</dbReference>
<dbReference type="PANTHER" id="PTHR30346">
    <property type="entry name" value="TRANSCRIPTIONAL DUAL REGULATOR HCAR-RELATED"/>
    <property type="match status" value="1"/>
</dbReference>
<feature type="domain" description="HTH lysR-type" evidence="5">
    <location>
        <begin position="10"/>
        <end position="67"/>
    </location>
</feature>